<dbReference type="AlphaFoldDB" id="A0A6J7UD51"/>
<evidence type="ECO:0000313" key="1">
    <source>
        <dbReference type="EMBL" id="CAB5063232.1"/>
    </source>
</evidence>
<dbReference type="EMBL" id="CAFBQS010000080">
    <property type="protein sequence ID" value="CAB5063232.1"/>
    <property type="molecule type" value="Genomic_DNA"/>
</dbReference>
<organism evidence="1">
    <name type="scientific">freshwater metagenome</name>
    <dbReference type="NCBI Taxonomy" id="449393"/>
    <lineage>
        <taxon>unclassified sequences</taxon>
        <taxon>metagenomes</taxon>
        <taxon>ecological metagenomes</taxon>
    </lineage>
</organism>
<reference evidence="1" key="1">
    <citation type="submission" date="2020-05" db="EMBL/GenBank/DDBJ databases">
        <authorList>
            <person name="Chiriac C."/>
            <person name="Salcher M."/>
            <person name="Ghai R."/>
            <person name="Kavagutti S V."/>
        </authorList>
    </citation>
    <scope>NUCLEOTIDE SEQUENCE</scope>
</reference>
<accession>A0A6J7UD51</accession>
<proteinExistence type="predicted"/>
<name>A0A6J7UD51_9ZZZZ</name>
<sequence length="599" mass="64831">MRLKMLMVTLIGSLLLLAPTAVSADQSWVGDPGKAWPVPNDAERGMHVQWFMDSFPGESTSSLVDNVLEKDRYQNPTCTSAEDTRCKSNNLQYSAVLPTCKKANDLYCVEEFGIISKDGNKNKAIYTRNFPTRTQNYFSGSTELKLPEASTGSLFSLPEATHGGGDLYYVSVFAEGMLNRSSGASLDRFSMRIFPVKLQPDSAINGEDEAGWSMEKNGGSGHPIGMWRGSGYGFSGNSFCVAGSAAEKLCAQRYAFPADLKFYVKTRLQNAPSGWLHGRIYNPDISLTGTSGNYSLEVSAFPVAVPIVYKMYRYPDMPQALKDKYDVTTGDFKPVAANYSKETINSIITVGGCGRSACTDNPLTRNKIVQPAPSDPYGMDQLPIWLPYVDDKASALLGTWSMRTLDSNEASGASQCFTNGTSGITGIVTTNATQYLAGPPKFNSAEQTLEYKVSAPHLTSKGETFYGSYDLLMRSDVARCVYGFSNAPIKGTISVTTAEGEQKVATESVKEAKGWVSLSANGFTYSAPTIRVKLSQDKPEPVKVEETTPVAAPAPNQEVQKVAKSSVASKKKSITCTNGKLTKKIVGANPKCPTGFKKK</sequence>
<protein>
    <submittedName>
        <fullName evidence="1">Unannotated protein</fullName>
    </submittedName>
</protein>
<gene>
    <name evidence="1" type="ORF">UFOPK4366_00524</name>
</gene>